<dbReference type="Pfam" id="PF13976">
    <property type="entry name" value="gag_pre-integrs"/>
    <property type="match status" value="1"/>
</dbReference>
<feature type="domain" description="GAG-pre-integrase" evidence="1">
    <location>
        <begin position="7"/>
        <end position="67"/>
    </location>
</feature>
<dbReference type="PANTHER" id="PTHR42648:SF32">
    <property type="entry name" value="RIBONUCLEASE H-LIKE DOMAIN, GAG-PRE-INTEGRASE DOMAIN PROTEIN-RELATED"/>
    <property type="match status" value="1"/>
</dbReference>
<gene>
    <name evidence="2" type="ORF">E3N88_29223</name>
</gene>
<reference evidence="2 3" key="1">
    <citation type="submission" date="2019-05" db="EMBL/GenBank/DDBJ databases">
        <title>Mikania micrantha, genome provides insights into the molecular mechanism of rapid growth.</title>
        <authorList>
            <person name="Liu B."/>
        </authorList>
    </citation>
    <scope>NUCLEOTIDE SEQUENCE [LARGE SCALE GENOMIC DNA]</scope>
    <source>
        <strain evidence="2">NLD-2019</strain>
        <tissue evidence="2">Leaf</tissue>
    </source>
</reference>
<name>A0A5N6MI93_9ASTR</name>
<organism evidence="2 3">
    <name type="scientific">Mikania micrantha</name>
    <name type="common">bitter vine</name>
    <dbReference type="NCBI Taxonomy" id="192012"/>
    <lineage>
        <taxon>Eukaryota</taxon>
        <taxon>Viridiplantae</taxon>
        <taxon>Streptophyta</taxon>
        <taxon>Embryophyta</taxon>
        <taxon>Tracheophyta</taxon>
        <taxon>Spermatophyta</taxon>
        <taxon>Magnoliopsida</taxon>
        <taxon>eudicotyledons</taxon>
        <taxon>Gunneridae</taxon>
        <taxon>Pentapetalae</taxon>
        <taxon>asterids</taxon>
        <taxon>campanulids</taxon>
        <taxon>Asterales</taxon>
        <taxon>Asteraceae</taxon>
        <taxon>Asteroideae</taxon>
        <taxon>Heliantheae alliance</taxon>
        <taxon>Eupatorieae</taxon>
        <taxon>Mikania</taxon>
    </lineage>
</organism>
<dbReference type="EMBL" id="SZYD01000015">
    <property type="protein sequence ID" value="KAD3640000.1"/>
    <property type="molecule type" value="Genomic_DNA"/>
</dbReference>
<evidence type="ECO:0000313" key="3">
    <source>
        <dbReference type="Proteomes" id="UP000326396"/>
    </source>
</evidence>
<dbReference type="InterPro" id="IPR012337">
    <property type="entry name" value="RNaseH-like_sf"/>
</dbReference>
<evidence type="ECO:0000259" key="1">
    <source>
        <dbReference type="Pfam" id="PF13976"/>
    </source>
</evidence>
<dbReference type="InterPro" id="IPR039537">
    <property type="entry name" value="Retrotran_Ty1/copia-like"/>
</dbReference>
<keyword evidence="3" id="KW-1185">Reference proteome</keyword>
<proteinExistence type="predicted"/>
<comment type="caution">
    <text evidence="2">The sequence shown here is derived from an EMBL/GenBank/DDBJ whole genome shotgun (WGS) entry which is preliminary data.</text>
</comment>
<dbReference type="Gene3D" id="3.30.420.10">
    <property type="entry name" value="Ribonuclease H-like superfamily/Ribonuclease H"/>
    <property type="match status" value="1"/>
</dbReference>
<evidence type="ECO:0000313" key="2">
    <source>
        <dbReference type="EMBL" id="KAD3640000.1"/>
    </source>
</evidence>
<dbReference type="OrthoDB" id="1716327at2759"/>
<dbReference type="InterPro" id="IPR025724">
    <property type="entry name" value="GAG-pre-integrase_dom"/>
</dbReference>
<dbReference type="GO" id="GO:0003676">
    <property type="term" value="F:nucleic acid binding"/>
    <property type="evidence" value="ECO:0007669"/>
    <property type="project" value="InterPro"/>
</dbReference>
<protein>
    <recommendedName>
        <fullName evidence="1">GAG-pre-integrase domain-containing protein</fullName>
    </recommendedName>
</protein>
<dbReference type="AlphaFoldDB" id="A0A5N6MI93"/>
<dbReference type="InterPro" id="IPR036397">
    <property type="entry name" value="RNaseH_sf"/>
</dbReference>
<sequence length="133" mass="15240">MNLHSFTEYTNLFSKASKTECLLWHRQLGHVNLKNLNRLAKGDHVIGLPSKDFSTIEKCISSAKGKQHKRPHKPKLFNAISSILQLRHMDLFGPINVMSIGKNSYFLVITDDYSGFTWIHLQIGYCPVKHAYI</sequence>
<dbReference type="PANTHER" id="PTHR42648">
    <property type="entry name" value="TRANSPOSASE, PUTATIVE-RELATED"/>
    <property type="match status" value="1"/>
</dbReference>
<dbReference type="Proteomes" id="UP000326396">
    <property type="component" value="Linkage Group LG5"/>
</dbReference>
<accession>A0A5N6MI93</accession>
<dbReference type="SUPFAM" id="SSF53098">
    <property type="entry name" value="Ribonuclease H-like"/>
    <property type="match status" value="1"/>
</dbReference>